<dbReference type="Proteomes" id="UP000579281">
    <property type="component" value="Unassembled WGS sequence"/>
</dbReference>
<proteinExistence type="predicted"/>
<organism evidence="1 2">
    <name type="scientific">Anaerosolibacter carboniphilus</name>
    <dbReference type="NCBI Taxonomy" id="1417629"/>
    <lineage>
        <taxon>Bacteria</taxon>
        <taxon>Bacillati</taxon>
        <taxon>Bacillota</taxon>
        <taxon>Clostridia</taxon>
        <taxon>Peptostreptococcales</taxon>
        <taxon>Thermotaleaceae</taxon>
        <taxon>Anaerosolibacter</taxon>
    </lineage>
</organism>
<name>A0A841L438_9FIRM</name>
<protein>
    <submittedName>
        <fullName evidence="1">Uncharacterized protein</fullName>
    </submittedName>
</protein>
<accession>A0A841L438</accession>
<keyword evidence="2" id="KW-1185">Reference proteome</keyword>
<dbReference type="RefSeq" id="WP_207727111.1">
    <property type="nucleotide sequence ID" value="NZ_JACHEN010000030.1"/>
</dbReference>
<dbReference type="EMBL" id="JACHEN010000030">
    <property type="protein sequence ID" value="MBB6217892.1"/>
    <property type="molecule type" value="Genomic_DNA"/>
</dbReference>
<evidence type="ECO:0000313" key="2">
    <source>
        <dbReference type="Proteomes" id="UP000579281"/>
    </source>
</evidence>
<sequence>MFRQPYPMHHYGPMTNPYMTNPHMLMMDPHHFLMMVRPLVEYGLKEAEFTNKRHAMTEVALIAYLMGMGYDMHRAHRIVESWEIDEKFPYERME</sequence>
<gene>
    <name evidence="1" type="ORF">HNQ80_004028</name>
</gene>
<evidence type="ECO:0000313" key="1">
    <source>
        <dbReference type="EMBL" id="MBB6217892.1"/>
    </source>
</evidence>
<reference evidence="1 2" key="1">
    <citation type="submission" date="2020-08" db="EMBL/GenBank/DDBJ databases">
        <title>Genomic Encyclopedia of Type Strains, Phase IV (KMG-IV): sequencing the most valuable type-strain genomes for metagenomic binning, comparative biology and taxonomic classification.</title>
        <authorList>
            <person name="Goeker M."/>
        </authorList>
    </citation>
    <scope>NUCLEOTIDE SEQUENCE [LARGE SCALE GENOMIC DNA]</scope>
    <source>
        <strain evidence="1 2">DSM 103526</strain>
    </source>
</reference>
<comment type="caution">
    <text evidence="1">The sequence shown here is derived from an EMBL/GenBank/DDBJ whole genome shotgun (WGS) entry which is preliminary data.</text>
</comment>
<dbReference type="AlphaFoldDB" id="A0A841L438"/>